<evidence type="ECO:0000256" key="7">
    <source>
        <dbReference type="NCBIfam" id="TIGR02488"/>
    </source>
</evidence>
<dbReference type="InterPro" id="IPR019776">
    <property type="entry name" value="Flagellar_basal_body_rod_CS"/>
</dbReference>
<dbReference type="STRING" id="93218.XM39_14390"/>
<evidence type="ECO:0000313" key="14">
    <source>
        <dbReference type="Proteomes" id="UP000270216"/>
    </source>
</evidence>
<dbReference type="NCBIfam" id="TIGR03506">
    <property type="entry name" value="FlgEFG_subfam"/>
    <property type="match status" value="2"/>
</dbReference>
<comment type="subunit">
    <text evidence="5 8">The basal body constitutes a major portion of the flagellar organelle and consists of four rings (L,P,S, and M) mounted on a central rod. The rod consists of about 26 subunits of FlgG in the distal portion, and FlgB, FlgC and FlgF are thought to build up the proximal portion of the rod with about 6 subunits each.</text>
</comment>
<dbReference type="InterPro" id="IPR053967">
    <property type="entry name" value="LlgE_F_G-like_D1"/>
</dbReference>
<keyword evidence="13" id="KW-0282">Flagellum</keyword>
<dbReference type="Pfam" id="PF22692">
    <property type="entry name" value="LlgE_F_G_D1"/>
    <property type="match status" value="1"/>
</dbReference>
<dbReference type="EMBL" id="RWHX01000006">
    <property type="protein sequence ID" value="RSK84404.1"/>
    <property type="molecule type" value="Genomic_DNA"/>
</dbReference>
<feature type="domain" description="Flagellar hook protein FlgE/F/G-like D1" evidence="11">
    <location>
        <begin position="96"/>
        <end position="159"/>
    </location>
</feature>
<feature type="domain" description="Flagellar basal-body/hook protein C-terminal" evidence="10">
    <location>
        <begin position="215"/>
        <end position="259"/>
    </location>
</feature>
<dbReference type="InterPro" id="IPR037925">
    <property type="entry name" value="FlgE/F/G-like"/>
</dbReference>
<dbReference type="InterPro" id="IPR001444">
    <property type="entry name" value="Flag_bb_rod_N"/>
</dbReference>
<evidence type="ECO:0000313" key="13">
    <source>
        <dbReference type="EMBL" id="VVG72610.1"/>
    </source>
</evidence>
<evidence type="ECO:0000259" key="9">
    <source>
        <dbReference type="Pfam" id="PF00460"/>
    </source>
</evidence>
<sequence length="262" mass="27882">MNPALLIARTAVHAQDAQLQSIANNLANVNTTGFKRDRLAFEDTFYRAVRPAGARTQGDATLPGGMYFGTGVRLAGTQKQFVNGAEQETQNELDVAITGRGFLQVEMPDGETAYTRAGNLRLDADGRLVTQAGHPLVGDIVVPPGARDLRISPDGDISALEDSDTMPTSLGRLQLADFVNPSGLRPMGSNLFAETAASGPPIEGNPGEENLGLLRQKALEGSNVVAVEEMVNMIQAQRAYEMSTKVLSAADNMMQSLAQVAR</sequence>
<evidence type="ECO:0000256" key="2">
    <source>
        <dbReference type="ARBA" id="ARBA00009677"/>
    </source>
</evidence>
<evidence type="ECO:0000256" key="8">
    <source>
        <dbReference type="RuleBase" id="RU362116"/>
    </source>
</evidence>
<evidence type="ECO:0000256" key="5">
    <source>
        <dbReference type="ARBA" id="ARBA00025933"/>
    </source>
</evidence>
<dbReference type="InterPro" id="IPR020013">
    <property type="entry name" value="Flagellar_FlgE/F/G"/>
</dbReference>
<keyword evidence="14" id="KW-1185">Reference proteome</keyword>
<evidence type="ECO:0000256" key="6">
    <source>
        <dbReference type="ARBA" id="ARBA00032912"/>
    </source>
</evidence>
<dbReference type="Pfam" id="PF06429">
    <property type="entry name" value="Flg_bbr_C"/>
    <property type="match status" value="1"/>
</dbReference>
<comment type="similarity">
    <text evidence="2 8">Belongs to the flagella basal body rod proteins family.</text>
</comment>
<protein>
    <recommendedName>
        <fullName evidence="3 7">Flagellar basal-body rod protein FlgG</fullName>
    </recommendedName>
    <alternativeName>
        <fullName evidence="6 8">Distal rod protein</fullName>
    </alternativeName>
</protein>
<dbReference type="RefSeq" id="WP_042114829.1">
    <property type="nucleotide sequence ID" value="NZ_CABPSX010000007.1"/>
</dbReference>
<reference evidence="13 15" key="2">
    <citation type="submission" date="2019-08" db="EMBL/GenBank/DDBJ databases">
        <authorList>
            <person name="Peeters C."/>
        </authorList>
    </citation>
    <scope>NUCLEOTIDE SEQUENCE [LARGE SCALE GENOMIC DNA]</scope>
    <source>
        <strain evidence="13 15">LMG 18089</strain>
    </source>
</reference>
<dbReference type="GO" id="GO:0009426">
    <property type="term" value="C:bacterial-type flagellum basal body, distal rod"/>
    <property type="evidence" value="ECO:0007669"/>
    <property type="project" value="UniProtKB-UniRule"/>
</dbReference>
<dbReference type="OrthoDB" id="9804559at2"/>
<feature type="domain" description="Flagellar basal body rod protein N-terminal" evidence="9">
    <location>
        <begin position="5"/>
        <end position="35"/>
    </location>
</feature>
<dbReference type="SUPFAM" id="SSF117143">
    <property type="entry name" value="Flagellar hook protein flgE"/>
    <property type="match status" value="1"/>
</dbReference>
<evidence type="ECO:0000259" key="10">
    <source>
        <dbReference type="Pfam" id="PF06429"/>
    </source>
</evidence>
<dbReference type="InterPro" id="IPR012834">
    <property type="entry name" value="FlgG_G_neg"/>
</dbReference>
<keyword evidence="13" id="KW-0969">Cilium</keyword>
<dbReference type="GeneID" id="47016053"/>
<organism evidence="13 15">
    <name type="scientific">Pandoraea apista</name>
    <dbReference type="NCBI Taxonomy" id="93218"/>
    <lineage>
        <taxon>Bacteria</taxon>
        <taxon>Pseudomonadati</taxon>
        <taxon>Pseudomonadota</taxon>
        <taxon>Betaproteobacteria</taxon>
        <taxon>Burkholderiales</taxon>
        <taxon>Burkholderiaceae</taxon>
        <taxon>Pandoraea</taxon>
    </lineage>
</organism>
<name>A0A0B5F6U8_9BURK</name>
<dbReference type="EMBL" id="CABPSX010000007">
    <property type="protein sequence ID" value="VVG72610.1"/>
    <property type="molecule type" value="Genomic_DNA"/>
</dbReference>
<dbReference type="AlphaFoldDB" id="A0A0B5F6U8"/>
<dbReference type="Pfam" id="PF00460">
    <property type="entry name" value="Flg_bb_rod"/>
    <property type="match status" value="1"/>
</dbReference>
<gene>
    <name evidence="13" type="primary">flgG_2</name>
    <name evidence="12" type="synonym">flgG</name>
    <name evidence="12" type="ORF">EJE83_05895</name>
    <name evidence="13" type="ORF">PAP18089_03606</name>
</gene>
<keyword evidence="4 8" id="KW-0975">Bacterial flagellum</keyword>
<evidence type="ECO:0000313" key="15">
    <source>
        <dbReference type="Proteomes" id="UP000364291"/>
    </source>
</evidence>
<dbReference type="NCBIfam" id="TIGR02488">
    <property type="entry name" value="flgG_G_neg"/>
    <property type="match status" value="1"/>
</dbReference>
<evidence type="ECO:0000256" key="3">
    <source>
        <dbReference type="ARBA" id="ARBA00017948"/>
    </source>
</evidence>
<evidence type="ECO:0000259" key="11">
    <source>
        <dbReference type="Pfam" id="PF22692"/>
    </source>
</evidence>
<dbReference type="GO" id="GO:0071978">
    <property type="term" value="P:bacterial-type flagellum-dependent swarming motility"/>
    <property type="evidence" value="ECO:0007669"/>
    <property type="project" value="TreeGrafter"/>
</dbReference>
<evidence type="ECO:0000256" key="4">
    <source>
        <dbReference type="ARBA" id="ARBA00023143"/>
    </source>
</evidence>
<dbReference type="PANTHER" id="PTHR30435">
    <property type="entry name" value="FLAGELLAR PROTEIN"/>
    <property type="match status" value="1"/>
</dbReference>
<dbReference type="Proteomes" id="UP000364291">
    <property type="component" value="Unassembled WGS sequence"/>
</dbReference>
<evidence type="ECO:0000256" key="1">
    <source>
        <dbReference type="ARBA" id="ARBA00004117"/>
    </source>
</evidence>
<reference evidence="12 14" key="1">
    <citation type="submission" date="2018-12" db="EMBL/GenBank/DDBJ databases">
        <title>Whole genome sequence of a Pandoraea apista isolate from a patient with cystic fibrosis.</title>
        <authorList>
            <person name="Kenna D.T."/>
            <person name="Turton J.F."/>
        </authorList>
    </citation>
    <scope>NUCLEOTIDE SEQUENCE [LARGE SCALE GENOMIC DNA]</scope>
    <source>
        <strain evidence="12 14">Pa13324</strain>
    </source>
</reference>
<dbReference type="InterPro" id="IPR010930">
    <property type="entry name" value="Flg_bb/hook_C_dom"/>
</dbReference>
<dbReference type="PROSITE" id="PS00588">
    <property type="entry name" value="FLAGELLA_BB_ROD"/>
    <property type="match status" value="1"/>
</dbReference>
<comment type="subcellular location">
    <subcellularLocation>
        <location evidence="1 8">Bacterial flagellum basal body</location>
    </subcellularLocation>
</comment>
<proteinExistence type="inferred from homology"/>
<dbReference type="PANTHER" id="PTHR30435:SF19">
    <property type="entry name" value="FLAGELLAR BASAL-BODY ROD PROTEIN FLGG"/>
    <property type="match status" value="1"/>
</dbReference>
<accession>A0A0B5F6U8</accession>
<evidence type="ECO:0000313" key="12">
    <source>
        <dbReference type="EMBL" id="RSK84404.1"/>
    </source>
</evidence>
<keyword evidence="13" id="KW-0966">Cell projection</keyword>
<dbReference type="KEGG" id="papi:SG18_14195"/>
<dbReference type="Proteomes" id="UP000270216">
    <property type="component" value="Unassembled WGS sequence"/>
</dbReference>